<protein>
    <recommendedName>
        <fullName evidence="5">UDP-glucuronosyltransferase</fullName>
        <ecNumber evidence="5">2.4.1.17</ecNumber>
    </recommendedName>
</protein>
<feature type="signal peptide" evidence="5">
    <location>
        <begin position="1"/>
        <end position="22"/>
    </location>
</feature>
<evidence type="ECO:0000256" key="4">
    <source>
        <dbReference type="RuleBase" id="RU003718"/>
    </source>
</evidence>
<keyword evidence="5" id="KW-1133">Transmembrane helix</keyword>
<dbReference type="InterPro" id="IPR035595">
    <property type="entry name" value="UDP_glycos_trans_CS"/>
</dbReference>
<keyword evidence="6" id="KW-1185">Reference proteome</keyword>
<evidence type="ECO:0000256" key="3">
    <source>
        <dbReference type="ARBA" id="ARBA00022679"/>
    </source>
</evidence>
<dbReference type="SUPFAM" id="SSF53756">
    <property type="entry name" value="UDP-Glycosyltransferase/glycogen phosphorylase"/>
    <property type="match status" value="1"/>
</dbReference>
<dbReference type="Proteomes" id="UP001652628">
    <property type="component" value="Chromosome 3"/>
</dbReference>
<gene>
    <name evidence="7" type="primary">Ugt35D1</name>
</gene>
<dbReference type="PROSITE" id="PS00375">
    <property type="entry name" value="UDPGT"/>
    <property type="match status" value="1"/>
</dbReference>
<evidence type="ECO:0000256" key="2">
    <source>
        <dbReference type="ARBA" id="ARBA00022676"/>
    </source>
</evidence>
<feature type="chain" id="PRO_5044994275" description="UDP-glucuronosyltransferase" evidence="5">
    <location>
        <begin position="23"/>
        <end position="525"/>
    </location>
</feature>
<dbReference type="GO" id="GO:0015020">
    <property type="term" value="F:glucuronosyltransferase activity"/>
    <property type="evidence" value="ECO:0007669"/>
    <property type="project" value="UniProtKB-EC"/>
</dbReference>
<comment type="similarity">
    <text evidence="1 4">Belongs to the UDP-glycosyltransferase family.</text>
</comment>
<keyword evidence="5" id="KW-0732">Signal</keyword>
<dbReference type="GeneID" id="108010802"/>
<evidence type="ECO:0000256" key="1">
    <source>
        <dbReference type="ARBA" id="ARBA00009995"/>
    </source>
</evidence>
<keyword evidence="5" id="KW-0472">Membrane</keyword>
<dbReference type="PANTHER" id="PTHR48043:SF159">
    <property type="entry name" value="EG:EG0003.4 PROTEIN-RELATED"/>
    <property type="match status" value="1"/>
</dbReference>
<comment type="subcellular location">
    <subcellularLocation>
        <location evidence="5">Membrane</location>
        <topology evidence="5">Single-pass membrane protein</topology>
    </subcellularLocation>
</comment>
<dbReference type="PANTHER" id="PTHR48043">
    <property type="entry name" value="EG:EG0003.4 PROTEIN-RELATED"/>
    <property type="match status" value="1"/>
</dbReference>
<evidence type="ECO:0000313" key="7">
    <source>
        <dbReference type="RefSeq" id="XP_016931225.4"/>
    </source>
</evidence>
<comment type="catalytic activity">
    <reaction evidence="5">
        <text>glucuronate acceptor + UDP-alpha-D-glucuronate = acceptor beta-D-glucuronoside + UDP + H(+)</text>
        <dbReference type="Rhea" id="RHEA:21032"/>
        <dbReference type="ChEBI" id="CHEBI:15378"/>
        <dbReference type="ChEBI" id="CHEBI:58052"/>
        <dbReference type="ChEBI" id="CHEBI:58223"/>
        <dbReference type="ChEBI" id="CHEBI:132367"/>
        <dbReference type="ChEBI" id="CHEBI:132368"/>
        <dbReference type="EC" id="2.4.1.17"/>
    </reaction>
</comment>
<dbReference type="Pfam" id="PF00201">
    <property type="entry name" value="UDPGT"/>
    <property type="match status" value="1"/>
</dbReference>
<dbReference type="RefSeq" id="XP_016931225.4">
    <property type="nucleotide sequence ID" value="XM_017075736.4"/>
</dbReference>
<organism evidence="6 7">
    <name type="scientific">Drosophila suzukii</name>
    <name type="common">Spotted-wing drosophila fruit fly</name>
    <dbReference type="NCBI Taxonomy" id="28584"/>
    <lineage>
        <taxon>Eukaryota</taxon>
        <taxon>Metazoa</taxon>
        <taxon>Ecdysozoa</taxon>
        <taxon>Arthropoda</taxon>
        <taxon>Hexapoda</taxon>
        <taxon>Insecta</taxon>
        <taxon>Pterygota</taxon>
        <taxon>Neoptera</taxon>
        <taxon>Endopterygota</taxon>
        <taxon>Diptera</taxon>
        <taxon>Brachycera</taxon>
        <taxon>Muscomorpha</taxon>
        <taxon>Ephydroidea</taxon>
        <taxon>Drosophilidae</taxon>
        <taxon>Drosophila</taxon>
        <taxon>Sophophora</taxon>
    </lineage>
</organism>
<keyword evidence="3 4" id="KW-0808">Transferase</keyword>
<feature type="transmembrane region" description="Helical" evidence="5">
    <location>
        <begin position="484"/>
        <end position="507"/>
    </location>
</feature>
<keyword evidence="2 4" id="KW-0328">Glycosyltransferase</keyword>
<keyword evidence="5" id="KW-0812">Transmembrane</keyword>
<dbReference type="Gene3D" id="3.40.50.2000">
    <property type="entry name" value="Glycogen Phosphorylase B"/>
    <property type="match status" value="1"/>
</dbReference>
<dbReference type="AlphaFoldDB" id="A0AB39ZAG0"/>
<accession>A0AB39ZAG0</accession>
<reference evidence="7" key="1">
    <citation type="submission" date="2025-08" db="UniProtKB">
        <authorList>
            <consortium name="RefSeq"/>
        </authorList>
    </citation>
    <scope>IDENTIFICATION</scope>
</reference>
<dbReference type="InterPro" id="IPR050271">
    <property type="entry name" value="UDP-glycosyltransferase"/>
</dbReference>
<proteinExistence type="inferred from homology"/>
<evidence type="ECO:0000313" key="6">
    <source>
        <dbReference type="Proteomes" id="UP001652628"/>
    </source>
</evidence>
<sequence length="525" mass="59940">MSGLNMLGIFLLLCLLPGYLESARILALFSIPSPSHYFFALPYLKRLASLGHEITTVNPFPLREPIKNIHDVPIPEVFENIDEVIRKASSPRSTWQHSDFINEYTLNLTNIVLNNEVVRREVLGPKRSHFDLVIVDLWRMDVLCGLSAHLGAPIIGMASYGTDWKIDELVGNVSPMSYLQSPSSDFHDLETYGGRLAHFVERAISWINYKWRHAEKQKVLYRKYFPSTAKDKPLSEISKNVALVLVNQHFTLAPPRPYVPNIIEVGGLHVEQNPKALPTELEDFVQGAGESGVIYFSLGTNVKSKSLSEDRRRVLLETFGSLPQRILWKFEDEQLPGKPSNVFISKWFPQQDILAHPKVKLFITHGGLLSTVESIYHGKPMLGLPCFFDQFRNMEHVQRTGLGLVLNLKEMTREDFNSTIIRLVTDTSFWEMAQTASTRHRDQPMKPMEKAIWWTHYILRHKGAAHMRVAGRDLDFIVYHSLDVLGTFLVAFLVVLGILGFCVVKTWNKCLPIESKKNKQKKKVQ</sequence>
<dbReference type="EC" id="2.4.1.17" evidence="5"/>
<dbReference type="InterPro" id="IPR002213">
    <property type="entry name" value="UDP_glucos_trans"/>
</dbReference>
<name>A0AB39ZAG0_DROSZ</name>
<evidence type="ECO:0000256" key="5">
    <source>
        <dbReference type="RuleBase" id="RU362059"/>
    </source>
</evidence>
<dbReference type="CDD" id="cd03784">
    <property type="entry name" value="GT1_Gtf-like"/>
    <property type="match status" value="1"/>
</dbReference>
<dbReference type="GO" id="GO:0016020">
    <property type="term" value="C:membrane"/>
    <property type="evidence" value="ECO:0007669"/>
    <property type="project" value="UniProtKB-SubCell"/>
</dbReference>